<evidence type="ECO:0000256" key="19">
    <source>
        <dbReference type="ARBA" id="ARBA00044678"/>
    </source>
</evidence>
<dbReference type="GO" id="GO:0003677">
    <property type="term" value="F:DNA binding"/>
    <property type="evidence" value="ECO:0007669"/>
    <property type="project" value="InterPro"/>
</dbReference>
<reference evidence="25 26" key="1">
    <citation type="journal article" date="2007" name="Proc. Natl. Acad. Sci. U.S.A.">
        <title>Genome dynamics in a natural archaeal population.</title>
        <authorList>
            <person name="Allen E.E."/>
            <person name="Tyson G.W."/>
            <person name="Whitaker R.J."/>
            <person name="Detter J.C."/>
            <person name="Richardson P.M."/>
            <person name="Banfield J.F."/>
        </authorList>
    </citation>
    <scope>NUCLEOTIDE SEQUENCE [LARGE SCALE GENOMIC DNA]</scope>
    <source>
        <strain evidence="26">fer1</strain>
    </source>
</reference>
<evidence type="ECO:0000259" key="22">
    <source>
        <dbReference type="SMART" id="SM00278"/>
    </source>
</evidence>
<feature type="domain" description="DNA-directed DNA polymerase X" evidence="24">
    <location>
        <begin position="1"/>
        <end position="317"/>
    </location>
</feature>
<dbReference type="AlphaFoldDB" id="S0AQQ1"/>
<feature type="domain" description="Helix-hairpin-helix DNA-binding motif class 1" evidence="22">
    <location>
        <begin position="94"/>
        <end position="113"/>
    </location>
</feature>
<evidence type="ECO:0000256" key="20">
    <source>
        <dbReference type="ARBA" id="ARBA00045548"/>
    </source>
</evidence>
<feature type="domain" description="Helix-hairpin-helix DNA-binding motif class 1" evidence="22">
    <location>
        <begin position="129"/>
        <end position="148"/>
    </location>
</feature>
<dbReference type="InterPro" id="IPR027421">
    <property type="entry name" value="DNA_pol_lamdba_lyase_dom_sf"/>
</dbReference>
<dbReference type="GO" id="GO:0005829">
    <property type="term" value="C:cytosol"/>
    <property type="evidence" value="ECO:0007669"/>
    <property type="project" value="TreeGrafter"/>
</dbReference>
<comment type="catalytic activity">
    <reaction evidence="18">
        <text>2'-deoxyribonucleotide-(2'-deoxyribose 5'-phosphate)-2'-deoxyribonucleotide-DNA = a 3'-end 2'-deoxyribonucleotide-(2,3-dehydro-2,3-deoxyribose 5'-phosphate)-DNA + a 5'-end 5'-phospho-2'-deoxyribonucleoside-DNA + H(+)</text>
        <dbReference type="Rhea" id="RHEA:66592"/>
        <dbReference type="Rhea" id="RHEA-COMP:13180"/>
        <dbReference type="Rhea" id="RHEA-COMP:16897"/>
        <dbReference type="Rhea" id="RHEA-COMP:17067"/>
        <dbReference type="ChEBI" id="CHEBI:15378"/>
        <dbReference type="ChEBI" id="CHEBI:136412"/>
        <dbReference type="ChEBI" id="CHEBI:157695"/>
        <dbReference type="ChEBI" id="CHEBI:167181"/>
        <dbReference type="EC" id="4.2.99.18"/>
    </reaction>
</comment>
<dbReference type="Gene3D" id="1.10.150.110">
    <property type="entry name" value="DNA polymerase beta, N-terminal domain-like"/>
    <property type="match status" value="1"/>
</dbReference>
<evidence type="ECO:0000256" key="16">
    <source>
        <dbReference type="ARBA" id="ARBA00035717"/>
    </source>
</evidence>
<keyword evidence="8" id="KW-0808">Transferase</keyword>
<keyword evidence="26" id="KW-1185">Reference proteome</keyword>
<evidence type="ECO:0000256" key="9">
    <source>
        <dbReference type="ARBA" id="ARBA00022695"/>
    </source>
</evidence>
<gene>
    <name evidence="25" type="ORF">FACI_IFERC00001G0405</name>
</gene>
<keyword evidence="15" id="KW-0234">DNA repair</keyword>
<dbReference type="NCBIfam" id="NF006375">
    <property type="entry name" value="PRK08609.1"/>
    <property type="match status" value="1"/>
</dbReference>
<keyword evidence="9" id="KW-0548">Nucleotidyltransferase</keyword>
<dbReference type="Pfam" id="PF14791">
    <property type="entry name" value="DNA_pol_B_thumb"/>
    <property type="match status" value="1"/>
</dbReference>
<evidence type="ECO:0000259" key="24">
    <source>
        <dbReference type="SMART" id="SM00483"/>
    </source>
</evidence>
<dbReference type="InterPro" id="IPR037160">
    <property type="entry name" value="DNA_Pol_thumb_sf"/>
</dbReference>
<dbReference type="InterPro" id="IPR003141">
    <property type="entry name" value="Pol/His_phosphatase_N"/>
</dbReference>
<evidence type="ECO:0000256" key="13">
    <source>
        <dbReference type="ARBA" id="ARBA00022932"/>
    </source>
</evidence>
<dbReference type="GO" id="GO:0006281">
    <property type="term" value="P:DNA repair"/>
    <property type="evidence" value="ECO:0007669"/>
    <property type="project" value="UniProtKB-KW"/>
</dbReference>
<evidence type="ECO:0000256" key="21">
    <source>
        <dbReference type="ARBA" id="ARBA00049244"/>
    </source>
</evidence>
<organism evidence="25 26">
    <name type="scientific">Ferroplasma acidarmanus Fer1</name>
    <dbReference type="NCBI Taxonomy" id="333146"/>
    <lineage>
        <taxon>Archaea</taxon>
        <taxon>Methanobacteriati</taxon>
        <taxon>Thermoplasmatota</taxon>
        <taxon>Thermoplasmata</taxon>
        <taxon>Thermoplasmatales</taxon>
        <taxon>Ferroplasmaceae</taxon>
        <taxon>Ferroplasma</taxon>
    </lineage>
</organism>
<dbReference type="InterPro" id="IPR022311">
    <property type="entry name" value="PolX-like"/>
</dbReference>
<dbReference type="InterPro" id="IPR010994">
    <property type="entry name" value="RuvA_2-like"/>
</dbReference>
<dbReference type="PRINTS" id="PR00870">
    <property type="entry name" value="DNAPOLXBETA"/>
</dbReference>
<dbReference type="Pfam" id="PF02811">
    <property type="entry name" value="PHP"/>
    <property type="match status" value="1"/>
</dbReference>
<dbReference type="PANTHER" id="PTHR36928">
    <property type="entry name" value="PHOSPHATASE YCDX-RELATED"/>
    <property type="match status" value="1"/>
</dbReference>
<dbReference type="SMART" id="SM00481">
    <property type="entry name" value="POLIIIAc"/>
    <property type="match status" value="1"/>
</dbReference>
<dbReference type="EMBL" id="CP004145">
    <property type="protein sequence ID" value="AGO60385.1"/>
    <property type="molecule type" value="Genomic_DNA"/>
</dbReference>
<dbReference type="Gene3D" id="1.10.150.20">
    <property type="entry name" value="5' to 3' exonuclease, C-terminal subdomain"/>
    <property type="match status" value="1"/>
</dbReference>
<dbReference type="PANTHER" id="PTHR36928:SF1">
    <property type="entry name" value="PHOSPHATASE YCDX-RELATED"/>
    <property type="match status" value="1"/>
</dbReference>
<evidence type="ECO:0000313" key="26">
    <source>
        <dbReference type="Proteomes" id="UP000014660"/>
    </source>
</evidence>
<dbReference type="GO" id="GO:0003887">
    <property type="term" value="F:DNA-directed DNA polymerase activity"/>
    <property type="evidence" value="ECO:0007669"/>
    <property type="project" value="UniProtKB-KW"/>
</dbReference>
<dbReference type="EC" id="4.2.99.18" evidence="4"/>
<dbReference type="InterPro" id="IPR002054">
    <property type="entry name" value="DNA-dir_DNA_pol_X"/>
</dbReference>
<proteinExistence type="predicted"/>
<comment type="catalytic activity">
    <reaction evidence="21">
        <text>DNA(n) + a 2'-deoxyribonucleoside 5'-triphosphate = DNA(n+1) + diphosphate</text>
        <dbReference type="Rhea" id="RHEA:22508"/>
        <dbReference type="Rhea" id="RHEA-COMP:17339"/>
        <dbReference type="Rhea" id="RHEA-COMP:17340"/>
        <dbReference type="ChEBI" id="CHEBI:33019"/>
        <dbReference type="ChEBI" id="CHEBI:61560"/>
        <dbReference type="ChEBI" id="CHEBI:173112"/>
        <dbReference type="EC" id="2.7.7.7"/>
    </reaction>
</comment>
<feature type="domain" description="Helix-hairpin-helix DNA-binding motif class 1" evidence="22">
    <location>
        <begin position="54"/>
        <end position="73"/>
    </location>
</feature>
<dbReference type="InterPro" id="IPR043519">
    <property type="entry name" value="NT_sf"/>
</dbReference>
<evidence type="ECO:0000256" key="18">
    <source>
        <dbReference type="ARBA" id="ARBA00044632"/>
    </source>
</evidence>
<feature type="domain" description="Polymerase/histidinol phosphatase N-terminal" evidence="23">
    <location>
        <begin position="341"/>
        <end position="419"/>
    </location>
</feature>
<evidence type="ECO:0000256" key="14">
    <source>
        <dbReference type="ARBA" id="ARBA00023053"/>
    </source>
</evidence>
<evidence type="ECO:0000256" key="6">
    <source>
        <dbReference type="ARBA" id="ARBA00022481"/>
    </source>
</evidence>
<dbReference type="GeneID" id="16024555"/>
<dbReference type="InterPro" id="IPR047967">
    <property type="entry name" value="PolX_PHP"/>
</dbReference>
<evidence type="ECO:0000256" key="17">
    <source>
        <dbReference type="ARBA" id="ARBA00035726"/>
    </source>
</evidence>
<dbReference type="InterPro" id="IPR002008">
    <property type="entry name" value="DNA_pol_X_beta-like"/>
</dbReference>
<evidence type="ECO:0000256" key="15">
    <source>
        <dbReference type="ARBA" id="ARBA00023204"/>
    </source>
</evidence>
<dbReference type="SMART" id="SM00278">
    <property type="entry name" value="HhH1"/>
    <property type="match status" value="3"/>
</dbReference>
<evidence type="ECO:0000256" key="2">
    <source>
        <dbReference type="ARBA" id="ARBA00004496"/>
    </source>
</evidence>
<sequence>MSNSEIAGIFENLYNILSIDEKTKFEALAYQRVARELQSMPDDVSDLYDKYGIDGLMKIPGVGKGITQHIIEYLKTGKIEKYEKIKSEYPIDFGDLFRIEGLGPKKAILLYKKLGIKNLNDLKKAAEEHKIADIPGFGKKSEELILKNISMLASLHGRILLAQGLNEARKIISYLTKSDFIDRCFIAGSTRRMKETLGDIDILATSKDSKKTMDLFINFEDARSVVVKGETKTTILLSTGVTCDLRVINDVSSGAALQYFTGSKDHNIKIRKIAIGNNYKLNEYGLFYNDSNIAAGKDEKFIYNRLNMDYIPPEMREDRGEIELALQHRVPELISLNDIKGDLHLHTKESDGLNTTEEMVNAALEKRYEYIAMTNHTKNLKIAHGMGDQDFIKYFDTVDKLNQKYKIKILKGAEVDILKDGSLDLKDETLGQMDCVIASVHMNTSMGKEDMTQRVINAIKTGKVNILGHPTGRLINKRPPYEIDLDEVSKYCEKYKTALEINSSPERLDLNDENILKTSKYNVYYSINTDSHNIYGYDFMELGVGTARRGWLGKEKVINTMDLNGLMKFLKK</sequence>
<dbReference type="SMART" id="SM00483">
    <property type="entry name" value="POLXc"/>
    <property type="match status" value="1"/>
</dbReference>
<accession>S0AQQ1</accession>
<dbReference type="CDD" id="cd00141">
    <property type="entry name" value="NT_POLXc"/>
    <property type="match status" value="1"/>
</dbReference>
<dbReference type="InterPro" id="IPR016195">
    <property type="entry name" value="Pol/histidinol_Pase-like"/>
</dbReference>
<dbReference type="PIRSF" id="PIRSF005047">
    <property type="entry name" value="UCP005047_YshC"/>
    <property type="match status" value="1"/>
</dbReference>
<protein>
    <recommendedName>
        <fullName evidence="5">DNA polymerase beta</fullName>
        <ecNumber evidence="3">2.7.7.7</ecNumber>
        <ecNumber evidence="4">4.2.99.18</ecNumber>
    </recommendedName>
    <alternativeName>
        <fullName evidence="16">5'-deoxyribose-phosphate lyase</fullName>
    </alternativeName>
    <alternativeName>
        <fullName evidence="17">AP lyase</fullName>
    </alternativeName>
</protein>
<dbReference type="Pfam" id="PF14716">
    <property type="entry name" value="HHH_8"/>
    <property type="match status" value="1"/>
</dbReference>
<dbReference type="SUPFAM" id="SSF81301">
    <property type="entry name" value="Nucleotidyltransferase"/>
    <property type="match status" value="1"/>
</dbReference>
<dbReference type="Gene3D" id="3.30.210.10">
    <property type="entry name" value="DNA polymerase, thumb domain"/>
    <property type="match status" value="1"/>
</dbReference>
<dbReference type="EC" id="2.7.7.7" evidence="3"/>
<keyword evidence="14" id="KW-0915">Sodium</keyword>
<dbReference type="RefSeq" id="WP_009886429.1">
    <property type="nucleotide sequence ID" value="NC_021592.1"/>
</dbReference>
<evidence type="ECO:0000256" key="1">
    <source>
        <dbReference type="ARBA" id="ARBA00001946"/>
    </source>
</evidence>
<evidence type="ECO:0000256" key="8">
    <source>
        <dbReference type="ARBA" id="ARBA00022679"/>
    </source>
</evidence>
<comment type="cofactor">
    <cofactor evidence="1">
        <name>Mg(2+)</name>
        <dbReference type="ChEBI" id="CHEBI:18420"/>
    </cofactor>
</comment>
<dbReference type="Gene3D" id="3.20.20.140">
    <property type="entry name" value="Metal-dependent hydrolases"/>
    <property type="match status" value="1"/>
</dbReference>
<dbReference type="CDD" id="cd07436">
    <property type="entry name" value="PHP_PolX"/>
    <property type="match status" value="1"/>
</dbReference>
<evidence type="ECO:0000259" key="23">
    <source>
        <dbReference type="SMART" id="SM00481"/>
    </source>
</evidence>
<comment type="subcellular location">
    <subcellularLocation>
        <location evidence="2">Cytoplasm</location>
    </subcellularLocation>
</comment>
<dbReference type="SUPFAM" id="SSF47802">
    <property type="entry name" value="DNA polymerase beta, N-terminal domain-like"/>
    <property type="match status" value="1"/>
</dbReference>
<dbReference type="GO" id="GO:0008270">
    <property type="term" value="F:zinc ion binding"/>
    <property type="evidence" value="ECO:0007669"/>
    <property type="project" value="TreeGrafter"/>
</dbReference>
<dbReference type="Gene3D" id="3.30.460.10">
    <property type="entry name" value="Beta Polymerase, domain 2"/>
    <property type="match status" value="1"/>
</dbReference>
<evidence type="ECO:0000256" key="5">
    <source>
        <dbReference type="ARBA" id="ARBA00020020"/>
    </source>
</evidence>
<keyword evidence="7" id="KW-0237">DNA synthesis</keyword>
<dbReference type="GO" id="GO:0140078">
    <property type="term" value="F:class I DNA-(apurinic or apyrimidinic site) endonuclease activity"/>
    <property type="evidence" value="ECO:0007669"/>
    <property type="project" value="UniProtKB-EC"/>
</dbReference>
<evidence type="ECO:0000256" key="7">
    <source>
        <dbReference type="ARBA" id="ARBA00022634"/>
    </source>
</evidence>
<dbReference type="InterPro" id="IPR003583">
    <property type="entry name" value="Hlx-hairpin-Hlx_DNA-bd_motif"/>
</dbReference>
<comment type="function">
    <text evidence="20">Repair polymerase that plays a key role in base-excision repair. During this process, the damaged base is excised by specific DNA glycosylases, the DNA backbone is nicked at the abasic site by an apurinic/apyrimidic (AP) endonuclease, and POLB removes 5'-deoxyribose-phosphate from the preincised AP site acting as a 5'-deoxyribose-phosphate lyase (5'-dRP lyase); through its DNA polymerase activity, it adds one nucleotide to the 3' end of the arising single-nucleotide gap. Conducts 'gap-filling' DNA synthesis in a stepwise distributive fashion rather than in a processive fashion as for other DNA polymerases. It is also able to cleave sugar-phosphate bonds 3' to an intact AP site, acting as an AP lyase.</text>
</comment>
<dbReference type="Proteomes" id="UP000014660">
    <property type="component" value="Chromosome"/>
</dbReference>
<dbReference type="InterPro" id="IPR010996">
    <property type="entry name" value="HHH_MUS81"/>
</dbReference>
<keyword evidence="12" id="KW-0832">Ubl conjugation</keyword>
<evidence type="ECO:0000256" key="3">
    <source>
        <dbReference type="ARBA" id="ARBA00012417"/>
    </source>
</evidence>
<keyword evidence="13" id="KW-0239">DNA-directed DNA polymerase</keyword>
<evidence type="ECO:0000256" key="10">
    <source>
        <dbReference type="ARBA" id="ARBA00022705"/>
    </source>
</evidence>
<dbReference type="InterPro" id="IPR004013">
    <property type="entry name" value="PHP_dom"/>
</dbReference>
<dbReference type="SUPFAM" id="SSF47781">
    <property type="entry name" value="RuvA domain 2-like"/>
    <property type="match status" value="1"/>
</dbReference>
<keyword evidence="6" id="KW-0488">Methylation</keyword>
<dbReference type="HOGENOM" id="CLU_017729_1_0_2"/>
<keyword evidence="11" id="KW-0227">DNA damage</keyword>
<dbReference type="InterPro" id="IPR050243">
    <property type="entry name" value="PHP_phosphatase"/>
</dbReference>
<name>S0AQQ1_FERAC</name>
<dbReference type="KEGG" id="fac:FACI_IFERC01G0405"/>
<dbReference type="InterPro" id="IPR029398">
    <property type="entry name" value="PolB_thumb"/>
</dbReference>
<evidence type="ECO:0000256" key="11">
    <source>
        <dbReference type="ARBA" id="ARBA00022763"/>
    </source>
</evidence>
<dbReference type="Pfam" id="PF14520">
    <property type="entry name" value="HHH_5"/>
    <property type="match status" value="1"/>
</dbReference>
<dbReference type="GO" id="GO:0042578">
    <property type="term" value="F:phosphoric ester hydrolase activity"/>
    <property type="evidence" value="ECO:0007669"/>
    <property type="project" value="TreeGrafter"/>
</dbReference>
<evidence type="ECO:0000256" key="12">
    <source>
        <dbReference type="ARBA" id="ARBA00022843"/>
    </source>
</evidence>
<dbReference type="SUPFAM" id="SSF89550">
    <property type="entry name" value="PHP domain-like"/>
    <property type="match status" value="1"/>
</dbReference>
<evidence type="ECO:0000256" key="4">
    <source>
        <dbReference type="ARBA" id="ARBA00012720"/>
    </source>
</evidence>
<evidence type="ECO:0000313" key="25">
    <source>
        <dbReference type="EMBL" id="AGO60385.1"/>
    </source>
</evidence>
<comment type="catalytic activity">
    <reaction evidence="19">
        <text>a 5'-end 2'-deoxyribose-2'-deoxyribonucleotide-DNA = (2E,4S)-4-hydroxypenten-2-al-5-phosphate + a 5'-end 5'-phospho-2'-deoxyribonucleoside-DNA + H(+)</text>
        <dbReference type="Rhea" id="RHEA:76255"/>
        <dbReference type="Rhea" id="RHEA-COMP:13180"/>
        <dbReference type="Rhea" id="RHEA-COMP:18657"/>
        <dbReference type="ChEBI" id="CHEBI:15378"/>
        <dbReference type="ChEBI" id="CHEBI:136412"/>
        <dbReference type="ChEBI" id="CHEBI:195194"/>
        <dbReference type="ChEBI" id="CHEBI:195195"/>
    </reaction>
</comment>
<keyword evidence="10" id="KW-0235">DNA replication</keyword>